<dbReference type="AlphaFoldDB" id="A0A6M4JLZ4"/>
<dbReference type="RefSeq" id="NP_389014.1">
    <property type="nucleotide sequence ID" value="NC_000964.3"/>
</dbReference>
<dbReference type="EMBL" id="CP052842">
    <property type="protein sequence ID" value="QJP87642.1"/>
    <property type="molecule type" value="Genomic_DNA"/>
</dbReference>
<name>A0A6M4JLZ4_BACSU</name>
<evidence type="ECO:0000313" key="2">
    <source>
        <dbReference type="EMBL" id="QJP87642.1"/>
    </source>
</evidence>
<organism evidence="2">
    <name type="scientific">Bacillus subtilis (strain 168)</name>
    <dbReference type="NCBI Taxonomy" id="224308"/>
    <lineage>
        <taxon>Bacteria</taxon>
        <taxon>Bacillati</taxon>
        <taxon>Bacillota</taxon>
        <taxon>Bacilli</taxon>
        <taxon>Bacillales</taxon>
        <taxon>Bacillaceae</taxon>
        <taxon>Bacillus</taxon>
    </lineage>
</organism>
<evidence type="ECO:0000256" key="1">
    <source>
        <dbReference type="SAM" id="MobiDB-lite"/>
    </source>
</evidence>
<dbReference type="GeneID" id="939366"/>
<protein>
    <submittedName>
        <fullName evidence="2">Spore coat protein YjzB</fullName>
    </submittedName>
</protein>
<keyword evidence="2" id="KW-0946">Virion</keyword>
<accession>A0A6M4JLZ4</accession>
<proteinExistence type="predicted"/>
<feature type="region of interest" description="Disordered" evidence="1">
    <location>
        <begin position="1"/>
        <end position="37"/>
    </location>
</feature>
<sequence>MQLDVFSRMMFGDAAKPTEEKEEEQQEEVSQVSQTNDEETINYMHIMDQIGSIMNSLDQIKPALKELAPMLSAIKKKIM</sequence>
<gene>
    <name evidence="2" type="primary">yjzB</name>
    <name evidence="2" type="ORF">HIR78_06250</name>
</gene>
<dbReference type="RefSeq" id="WP_003232972.1">
    <property type="nucleotide sequence ID" value="NC_000964.3"/>
</dbReference>
<reference evidence="2" key="1">
    <citation type="submission" date="2020-04" db="EMBL/GenBank/DDBJ databases">
        <title>Phage recombination drives evolution of spore-forming Bacilli.</title>
        <authorList>
            <person name="Dragos A."/>
            <person name="Kovacs A.T."/>
        </authorList>
    </citation>
    <scope>NUCLEOTIDE SEQUENCE</scope>
    <source>
        <strain evidence="2">168</strain>
    </source>
</reference>
<dbReference type="SMR" id="A0A6M4JLZ4"/>
<dbReference type="KEGG" id="bsu:BSU11320"/>
<dbReference type="OrthoDB" id="2697500at2"/>
<keyword evidence="2" id="KW-0167">Capsid protein</keyword>